<comment type="caution">
    <text evidence="1">The sequence shown here is derived from an EMBL/GenBank/DDBJ whole genome shotgun (WGS) entry which is preliminary data.</text>
</comment>
<protein>
    <submittedName>
        <fullName evidence="1">Uncharacterized protein</fullName>
    </submittedName>
</protein>
<reference evidence="1" key="2">
    <citation type="submission" date="2021-08" db="EMBL/GenBank/DDBJ databases">
        <authorList>
            <person name="Tani A."/>
            <person name="Ola A."/>
            <person name="Ogura Y."/>
            <person name="Katsura K."/>
            <person name="Hayashi T."/>
        </authorList>
    </citation>
    <scope>NUCLEOTIDE SEQUENCE</scope>
    <source>
        <strain evidence="1">DSM 21893</strain>
    </source>
</reference>
<organism evidence="1 2">
    <name type="scientific">Methylobacterium bullatum</name>
    <dbReference type="NCBI Taxonomy" id="570505"/>
    <lineage>
        <taxon>Bacteria</taxon>
        <taxon>Pseudomonadati</taxon>
        <taxon>Pseudomonadota</taxon>
        <taxon>Alphaproteobacteria</taxon>
        <taxon>Hyphomicrobiales</taxon>
        <taxon>Methylobacteriaceae</taxon>
        <taxon>Methylobacterium</taxon>
    </lineage>
</organism>
<evidence type="ECO:0000313" key="1">
    <source>
        <dbReference type="EMBL" id="GJD40328.1"/>
    </source>
</evidence>
<evidence type="ECO:0000313" key="2">
    <source>
        <dbReference type="Proteomes" id="UP001055307"/>
    </source>
</evidence>
<dbReference type="AlphaFoldDB" id="A0AAV4Z9B9"/>
<reference evidence="1" key="1">
    <citation type="journal article" date="2016" name="Front. Microbiol.">
        <title>Genome Sequence of the Piezophilic, Mesophilic Sulfate-Reducing Bacterium Desulfovibrio indicus J2T.</title>
        <authorList>
            <person name="Cao J."/>
            <person name="Maignien L."/>
            <person name="Shao Z."/>
            <person name="Alain K."/>
            <person name="Jebbar M."/>
        </authorList>
    </citation>
    <scope>NUCLEOTIDE SEQUENCE</scope>
    <source>
        <strain evidence="1">DSM 21893</strain>
    </source>
</reference>
<proteinExistence type="predicted"/>
<keyword evidence="2" id="KW-1185">Reference proteome</keyword>
<dbReference type="EMBL" id="BPQF01000014">
    <property type="protein sequence ID" value="GJD40328.1"/>
    <property type="molecule type" value="Genomic_DNA"/>
</dbReference>
<name>A0AAV4Z9B9_9HYPH</name>
<accession>A0AAV4Z9B9</accession>
<gene>
    <name evidence="1" type="ORF">OICFNHDK_2796</name>
</gene>
<dbReference type="Proteomes" id="UP001055307">
    <property type="component" value="Unassembled WGS sequence"/>
</dbReference>
<sequence>MVLDHSGSFVSEDAAAEEIDRNEVEPLEWHADPRGTARCLGADWRPVRLEYHAIDHSFASGQALCTWIVDCIVEMHQPVIVLIYAGAHWVVVDGVRWQQEDGERVLVGVYVVDPYPHEPSRLFVPAAVFLRKYAEANEFGSIWLSRFVGVGPTVMRPFPFKEDVRIRSFSYSRLPNSSALLKLIGYRVLYEQTISQMNLLGFEELRRPMGGGGPRRPVFVIGVGVSNFALVPFDLSDQPETEGSLWAAVEIETGSILEVTDDISANLELYERNMEAPDAALDRDMVVSEDVFWAPTALTWSRFSVFRRVQVAGREAFLFSNGRLELNLPLRDKGGG</sequence>